<evidence type="ECO:0000256" key="2">
    <source>
        <dbReference type="ARBA" id="ARBA00007362"/>
    </source>
</evidence>
<gene>
    <name evidence="8" type="ORF">GCM10011600_06150</name>
</gene>
<evidence type="ECO:0000313" key="8">
    <source>
        <dbReference type="EMBL" id="GHF08117.1"/>
    </source>
</evidence>
<dbReference type="Pfam" id="PF00892">
    <property type="entry name" value="EamA"/>
    <property type="match status" value="2"/>
</dbReference>
<keyword evidence="9" id="KW-1185">Reference proteome</keyword>
<evidence type="ECO:0000259" key="7">
    <source>
        <dbReference type="Pfam" id="PF00892"/>
    </source>
</evidence>
<evidence type="ECO:0000256" key="5">
    <source>
        <dbReference type="ARBA" id="ARBA00023136"/>
    </source>
</evidence>
<feature type="transmembrane region" description="Helical" evidence="6">
    <location>
        <begin position="128"/>
        <end position="146"/>
    </location>
</feature>
<feature type="transmembrane region" description="Helical" evidence="6">
    <location>
        <begin position="280"/>
        <end position="299"/>
    </location>
</feature>
<reference evidence="8" key="1">
    <citation type="journal article" date="2014" name="Int. J. Syst. Evol. Microbiol.">
        <title>Complete genome sequence of Corynebacterium casei LMG S-19264T (=DSM 44701T), isolated from a smear-ripened cheese.</title>
        <authorList>
            <consortium name="US DOE Joint Genome Institute (JGI-PGF)"/>
            <person name="Walter F."/>
            <person name="Albersmeier A."/>
            <person name="Kalinowski J."/>
            <person name="Ruckert C."/>
        </authorList>
    </citation>
    <scope>NUCLEOTIDE SEQUENCE</scope>
    <source>
        <strain evidence="8">CGMCC 1.16548</strain>
    </source>
</reference>
<name>A0A8J3LYX7_9MICO</name>
<keyword evidence="4 6" id="KW-1133">Transmembrane helix</keyword>
<dbReference type="InterPro" id="IPR000620">
    <property type="entry name" value="EamA_dom"/>
</dbReference>
<dbReference type="InterPro" id="IPR037185">
    <property type="entry name" value="EmrE-like"/>
</dbReference>
<dbReference type="GO" id="GO:0016020">
    <property type="term" value="C:membrane"/>
    <property type="evidence" value="ECO:0007669"/>
    <property type="project" value="UniProtKB-SubCell"/>
</dbReference>
<proteinExistence type="inferred from homology"/>
<dbReference type="PANTHER" id="PTHR32322:SF2">
    <property type="entry name" value="EAMA DOMAIN-CONTAINING PROTEIN"/>
    <property type="match status" value="1"/>
</dbReference>
<feature type="transmembrane region" description="Helical" evidence="6">
    <location>
        <begin position="255"/>
        <end position="274"/>
    </location>
</feature>
<evidence type="ECO:0000256" key="3">
    <source>
        <dbReference type="ARBA" id="ARBA00022692"/>
    </source>
</evidence>
<feature type="transmembrane region" description="Helical" evidence="6">
    <location>
        <begin position="38"/>
        <end position="59"/>
    </location>
</feature>
<dbReference type="AlphaFoldDB" id="A0A8J3LYX7"/>
<feature type="domain" description="EamA" evidence="7">
    <location>
        <begin position="163"/>
        <end position="297"/>
    </location>
</feature>
<keyword evidence="3 6" id="KW-0812">Transmembrane</keyword>
<dbReference type="RefSeq" id="WP_229841842.1">
    <property type="nucleotide sequence ID" value="NZ_BNAI01000001.1"/>
</dbReference>
<feature type="transmembrane region" description="Helical" evidence="6">
    <location>
        <begin position="199"/>
        <end position="219"/>
    </location>
</feature>
<sequence>MTGARNSGFSAAGVVALVLACLLWGTTGTTATLMPDDVSPLAIGAATMGIGGVLLLVTAPRMSRGVLRDPVGRRWATIGAIGVAVYPLAFYTGMDLVGVAVGNVVALGSGPVFAALIEWLIERQRLSTRWLVSTALAVIGITLLALGRQEGGAAGGSAAVAALGVGLGLLAGFAYALYTYASSRAIRAGHPSRGVMGGMFGLGAVPLLLVLLVVGGPLLQSWTSVGLVGYLVLGPMFVAYLLFGIGLRSVRSSTATTITLLEPVFATVLAVLVVGERLSVVGWAGFALVLIGLAVLVSARRGARAIPPA</sequence>
<protein>
    <submittedName>
        <fullName evidence="8">Permease</fullName>
    </submittedName>
</protein>
<feature type="domain" description="EamA" evidence="7">
    <location>
        <begin position="12"/>
        <end position="145"/>
    </location>
</feature>
<accession>A0A8J3LYX7</accession>
<dbReference type="PANTHER" id="PTHR32322">
    <property type="entry name" value="INNER MEMBRANE TRANSPORTER"/>
    <property type="match status" value="1"/>
</dbReference>
<feature type="transmembrane region" description="Helical" evidence="6">
    <location>
        <begin position="225"/>
        <end position="243"/>
    </location>
</feature>
<feature type="transmembrane region" description="Helical" evidence="6">
    <location>
        <begin position="71"/>
        <end position="90"/>
    </location>
</feature>
<dbReference type="PROSITE" id="PS51257">
    <property type="entry name" value="PROKAR_LIPOPROTEIN"/>
    <property type="match status" value="1"/>
</dbReference>
<evidence type="ECO:0000256" key="1">
    <source>
        <dbReference type="ARBA" id="ARBA00004141"/>
    </source>
</evidence>
<comment type="caution">
    <text evidence="8">The sequence shown here is derived from an EMBL/GenBank/DDBJ whole genome shotgun (WGS) entry which is preliminary data.</text>
</comment>
<feature type="transmembrane region" description="Helical" evidence="6">
    <location>
        <begin position="158"/>
        <end position="178"/>
    </location>
</feature>
<dbReference type="Gene3D" id="1.10.3730.20">
    <property type="match status" value="1"/>
</dbReference>
<reference evidence="8" key="2">
    <citation type="submission" date="2020-09" db="EMBL/GenBank/DDBJ databases">
        <authorList>
            <person name="Sun Q."/>
            <person name="Zhou Y."/>
        </authorList>
    </citation>
    <scope>NUCLEOTIDE SEQUENCE</scope>
    <source>
        <strain evidence="8">CGMCC 1.16548</strain>
    </source>
</reference>
<evidence type="ECO:0000256" key="6">
    <source>
        <dbReference type="SAM" id="Phobius"/>
    </source>
</evidence>
<evidence type="ECO:0000256" key="4">
    <source>
        <dbReference type="ARBA" id="ARBA00022989"/>
    </source>
</evidence>
<dbReference type="EMBL" id="BNAI01000001">
    <property type="protein sequence ID" value="GHF08117.1"/>
    <property type="molecule type" value="Genomic_DNA"/>
</dbReference>
<comment type="similarity">
    <text evidence="2">Belongs to the EamA transporter family.</text>
</comment>
<keyword evidence="5 6" id="KW-0472">Membrane</keyword>
<dbReference type="Proteomes" id="UP000617531">
    <property type="component" value="Unassembled WGS sequence"/>
</dbReference>
<dbReference type="SUPFAM" id="SSF103481">
    <property type="entry name" value="Multidrug resistance efflux transporter EmrE"/>
    <property type="match status" value="2"/>
</dbReference>
<feature type="transmembrane region" description="Helical" evidence="6">
    <location>
        <begin position="96"/>
        <end position="121"/>
    </location>
</feature>
<dbReference type="InterPro" id="IPR050638">
    <property type="entry name" value="AA-Vitamin_Transporters"/>
</dbReference>
<comment type="subcellular location">
    <subcellularLocation>
        <location evidence="1">Membrane</location>
        <topology evidence="1">Multi-pass membrane protein</topology>
    </subcellularLocation>
</comment>
<evidence type="ECO:0000313" key="9">
    <source>
        <dbReference type="Proteomes" id="UP000617531"/>
    </source>
</evidence>
<organism evidence="8 9">
    <name type="scientific">Pseudolysinimonas yzui</name>
    <dbReference type="NCBI Taxonomy" id="2708254"/>
    <lineage>
        <taxon>Bacteria</taxon>
        <taxon>Bacillati</taxon>
        <taxon>Actinomycetota</taxon>
        <taxon>Actinomycetes</taxon>
        <taxon>Micrococcales</taxon>
        <taxon>Microbacteriaceae</taxon>
        <taxon>Pseudolysinimonas</taxon>
    </lineage>
</organism>